<dbReference type="EMBL" id="MN740184">
    <property type="protein sequence ID" value="QHT92412.1"/>
    <property type="molecule type" value="Genomic_DNA"/>
</dbReference>
<organism evidence="3">
    <name type="scientific">viral metagenome</name>
    <dbReference type="NCBI Taxonomy" id="1070528"/>
    <lineage>
        <taxon>unclassified sequences</taxon>
        <taxon>metagenomes</taxon>
        <taxon>organismal metagenomes</taxon>
    </lineage>
</organism>
<feature type="transmembrane region" description="Helical" evidence="2">
    <location>
        <begin position="199"/>
        <end position="222"/>
    </location>
</feature>
<protein>
    <submittedName>
        <fullName evidence="3">Uncharacterized protein</fullName>
    </submittedName>
</protein>
<feature type="transmembrane region" description="Helical" evidence="2">
    <location>
        <begin position="148"/>
        <end position="167"/>
    </location>
</feature>
<proteinExistence type="predicted"/>
<keyword evidence="1" id="KW-0175">Coiled coil</keyword>
<dbReference type="AlphaFoldDB" id="A0A6C0IHH3"/>
<keyword evidence="2" id="KW-0812">Transmembrane</keyword>
<reference evidence="3" key="1">
    <citation type="journal article" date="2020" name="Nature">
        <title>Giant virus diversity and host interactions through global metagenomics.</title>
        <authorList>
            <person name="Schulz F."/>
            <person name="Roux S."/>
            <person name="Paez-Espino D."/>
            <person name="Jungbluth S."/>
            <person name="Walsh D.A."/>
            <person name="Denef V.J."/>
            <person name="McMahon K.D."/>
            <person name="Konstantinidis K.T."/>
            <person name="Eloe-Fadrosh E.A."/>
            <person name="Kyrpides N.C."/>
            <person name="Woyke T."/>
        </authorList>
    </citation>
    <scope>NUCLEOTIDE SEQUENCE</scope>
    <source>
        <strain evidence="3">GVMAG-M-3300023184-88</strain>
    </source>
</reference>
<evidence type="ECO:0000313" key="3">
    <source>
        <dbReference type="EMBL" id="QHT92412.1"/>
    </source>
</evidence>
<keyword evidence="2" id="KW-0472">Membrane</keyword>
<feature type="transmembrane region" description="Helical" evidence="2">
    <location>
        <begin position="173"/>
        <end position="192"/>
    </location>
</feature>
<accession>A0A6C0IHH3</accession>
<sequence>MVWREKRTEFDQQLNALNQTDVEKTILKPLNEALSKYITNTSDTTAYENVKAYSQKAEDLKVQYVRLNDAILNYIKTEKQGNNLPELLSANGELQKKIQRLSKINDEMKVDVDSAVARDELLRSRETVTSSHTLFLLDRPIRQGMIPYLWVLSILFIGVGLLIIKMIAPPISVGVNAYGQPISFIAMITGLFSNRTTLLALLVSAFIVILFLSLKIGGVFGMDNK</sequence>
<name>A0A6C0IHH3_9ZZZZ</name>
<evidence type="ECO:0000256" key="1">
    <source>
        <dbReference type="SAM" id="Coils"/>
    </source>
</evidence>
<feature type="coiled-coil region" evidence="1">
    <location>
        <begin position="50"/>
        <end position="111"/>
    </location>
</feature>
<evidence type="ECO:0000256" key="2">
    <source>
        <dbReference type="SAM" id="Phobius"/>
    </source>
</evidence>
<keyword evidence="2" id="KW-1133">Transmembrane helix</keyword>